<evidence type="ECO:0000313" key="3">
    <source>
        <dbReference type="Proteomes" id="UP000253094"/>
    </source>
</evidence>
<comment type="caution">
    <text evidence="2">The sequence shown here is derived from an EMBL/GenBank/DDBJ whole genome shotgun (WGS) entry which is preliminary data.</text>
</comment>
<dbReference type="AlphaFoldDB" id="A0A367F852"/>
<keyword evidence="1" id="KW-0472">Membrane</keyword>
<organism evidence="2 3">
    <name type="scientific">Sphaerisporangium album</name>
    <dbReference type="NCBI Taxonomy" id="509200"/>
    <lineage>
        <taxon>Bacteria</taxon>
        <taxon>Bacillati</taxon>
        <taxon>Actinomycetota</taxon>
        <taxon>Actinomycetes</taxon>
        <taxon>Streptosporangiales</taxon>
        <taxon>Streptosporangiaceae</taxon>
        <taxon>Sphaerisporangium</taxon>
    </lineage>
</organism>
<accession>A0A367F852</accession>
<feature type="transmembrane region" description="Helical" evidence="1">
    <location>
        <begin position="60"/>
        <end position="79"/>
    </location>
</feature>
<keyword evidence="3" id="KW-1185">Reference proteome</keyword>
<sequence length="238" mass="23703">MASRTRGASRDPLPPALLALTLLSGCVDAVSLLAMGRVFTANMTGNVVILGLAAAGTPGFSAVASLTSLLGFMAGALAAGRLGVHVPSSRARVLISLAAETVLIAVAAGVSSRSRAVTGGYDPVVALVALAMGLQFATVRLLGIPDLTTTIQTRILTGLVADSRLAGGEGPRAGRRIASVLTLVLGAFAGAQAYRAGGVARTLAAVAVCVALIAVVYAVRSRPRGAGPAGTRPRDEGP</sequence>
<dbReference type="PANTHER" id="PTHR37488:SF2">
    <property type="entry name" value="DUF1275 DOMAIN-CONTAINING PROTEIN"/>
    <property type="match status" value="1"/>
</dbReference>
<feature type="transmembrane region" description="Helical" evidence="1">
    <location>
        <begin position="91"/>
        <end position="112"/>
    </location>
</feature>
<name>A0A367F852_9ACTN</name>
<dbReference type="Proteomes" id="UP000253094">
    <property type="component" value="Unassembled WGS sequence"/>
</dbReference>
<feature type="transmembrane region" description="Helical" evidence="1">
    <location>
        <begin position="124"/>
        <end position="144"/>
    </location>
</feature>
<reference evidence="2 3" key="1">
    <citation type="submission" date="2018-06" db="EMBL/GenBank/DDBJ databases">
        <title>Sphaerisporangium craniellae sp. nov., isolated from a marine sponge in the South China Sea.</title>
        <authorList>
            <person name="Li L."/>
        </authorList>
    </citation>
    <scope>NUCLEOTIDE SEQUENCE [LARGE SCALE GENOMIC DNA]</scope>
    <source>
        <strain evidence="2 3">CCTCC AA 208026</strain>
    </source>
</reference>
<protein>
    <submittedName>
        <fullName evidence="2">DUF1275 domain-containing protein</fullName>
    </submittedName>
</protein>
<proteinExistence type="predicted"/>
<feature type="transmembrane region" description="Helical" evidence="1">
    <location>
        <begin position="200"/>
        <end position="219"/>
    </location>
</feature>
<evidence type="ECO:0000313" key="2">
    <source>
        <dbReference type="EMBL" id="RCG26534.1"/>
    </source>
</evidence>
<dbReference type="Pfam" id="PF06912">
    <property type="entry name" value="DUF1275"/>
    <property type="match status" value="1"/>
</dbReference>
<dbReference type="RefSeq" id="WP_114032106.1">
    <property type="nucleotide sequence ID" value="NZ_QOIL01000019.1"/>
</dbReference>
<keyword evidence="1" id="KW-0812">Transmembrane</keyword>
<dbReference type="PROSITE" id="PS51257">
    <property type="entry name" value="PROKAR_LIPOPROTEIN"/>
    <property type="match status" value="1"/>
</dbReference>
<evidence type="ECO:0000256" key="1">
    <source>
        <dbReference type="SAM" id="Phobius"/>
    </source>
</evidence>
<keyword evidence="1" id="KW-1133">Transmembrane helix</keyword>
<dbReference type="PANTHER" id="PTHR37488">
    <property type="entry name" value="DUF1275 DOMAIN-CONTAINING PROTEIN"/>
    <property type="match status" value="1"/>
</dbReference>
<dbReference type="EMBL" id="QOIL01000019">
    <property type="protein sequence ID" value="RCG26534.1"/>
    <property type="molecule type" value="Genomic_DNA"/>
</dbReference>
<dbReference type="InterPro" id="IPR010699">
    <property type="entry name" value="DUF1275"/>
</dbReference>
<gene>
    <name evidence="2" type="ORF">DQ384_29305</name>
</gene>
<dbReference type="OrthoDB" id="4272751at2"/>